<evidence type="ECO:0000313" key="2">
    <source>
        <dbReference type="Proteomes" id="UP000052167"/>
    </source>
</evidence>
<comment type="caution">
    <text evidence="1">The sequence shown here is derived from an EMBL/GenBank/DDBJ whole genome shotgun (WGS) entry which is preliminary data.</text>
</comment>
<dbReference type="OrthoDB" id="8138957at2"/>
<sequence>MFNPHFEVPEYGMCSCCGATQLVLTRFAYRDDHPSAIYKAALTTGPHPPVADMVISIGDWSENSSPARRVAFAIHMSADTHGINVGIVEPNHISWSGSYWGSVLPRKQALQHEWLPLVFQLTDQIAQRDELLVAFLERRSADLTS</sequence>
<keyword evidence="2" id="KW-1185">Reference proteome</keyword>
<organism evidence="1 2">
    <name type="scientific">Pseudorhizobium pelagicum</name>
    <dbReference type="NCBI Taxonomy" id="1509405"/>
    <lineage>
        <taxon>Bacteria</taxon>
        <taxon>Pseudomonadati</taxon>
        <taxon>Pseudomonadota</taxon>
        <taxon>Alphaproteobacteria</taxon>
        <taxon>Hyphomicrobiales</taxon>
        <taxon>Rhizobiaceae</taxon>
        <taxon>Rhizobium/Agrobacterium group</taxon>
        <taxon>Pseudorhizobium</taxon>
    </lineage>
</organism>
<dbReference type="AlphaFoldDB" id="A0A922NX58"/>
<dbReference type="EMBL" id="JOKJ01000036">
    <property type="protein sequence ID" value="KEQ03219.1"/>
    <property type="molecule type" value="Genomic_DNA"/>
</dbReference>
<dbReference type="RefSeq" id="WP_037167290.1">
    <property type="nucleotide sequence ID" value="NZ_JOKI01000016.1"/>
</dbReference>
<proteinExistence type="predicted"/>
<gene>
    <name evidence="1" type="ORF">GV68_17640</name>
</gene>
<protein>
    <submittedName>
        <fullName evidence="1">Uncharacterized protein</fullName>
    </submittedName>
</protein>
<reference evidence="1 2" key="1">
    <citation type="submission" date="2014-06" db="EMBL/GenBank/DDBJ databases">
        <title>Rhizobium pelagicum/R2-400B4.</title>
        <authorList>
            <person name="Kimes N.E."/>
            <person name="Lopez-Perez M."/>
        </authorList>
    </citation>
    <scope>NUCLEOTIDE SEQUENCE [LARGE SCALE GENOMIC DNA]</scope>
    <source>
        <strain evidence="1 2">R2-400B4</strain>
    </source>
</reference>
<name>A0A922NX58_9HYPH</name>
<dbReference type="Proteomes" id="UP000052167">
    <property type="component" value="Unassembled WGS sequence"/>
</dbReference>
<evidence type="ECO:0000313" key="1">
    <source>
        <dbReference type="EMBL" id="KEQ03219.1"/>
    </source>
</evidence>
<accession>A0A922NX58</accession>